<accession>A0A2A9MFH8</accession>
<organism evidence="3 4">
    <name type="scientific">Besnoitia besnoiti</name>
    <name type="common">Apicomplexan protozoan</name>
    <dbReference type="NCBI Taxonomy" id="94643"/>
    <lineage>
        <taxon>Eukaryota</taxon>
        <taxon>Sar</taxon>
        <taxon>Alveolata</taxon>
        <taxon>Apicomplexa</taxon>
        <taxon>Conoidasida</taxon>
        <taxon>Coccidia</taxon>
        <taxon>Eucoccidiorida</taxon>
        <taxon>Eimeriorina</taxon>
        <taxon>Sarcocystidae</taxon>
        <taxon>Besnoitia</taxon>
    </lineage>
</organism>
<dbReference type="RefSeq" id="XP_029220754.1">
    <property type="nucleotide sequence ID" value="XM_029363388.1"/>
</dbReference>
<dbReference type="EMBL" id="NWUJ01000003">
    <property type="protein sequence ID" value="PFH36745.1"/>
    <property type="molecule type" value="Genomic_DNA"/>
</dbReference>
<evidence type="ECO:0000313" key="3">
    <source>
        <dbReference type="EMBL" id="PFH36745.1"/>
    </source>
</evidence>
<gene>
    <name evidence="3" type="ORF">BESB_049370</name>
</gene>
<feature type="compositionally biased region" description="Basic and acidic residues" evidence="1">
    <location>
        <begin position="347"/>
        <end position="361"/>
    </location>
</feature>
<keyword evidence="2" id="KW-0732">Signal</keyword>
<dbReference type="VEuPathDB" id="ToxoDB:BESB_049370"/>
<feature type="chain" id="PRO_5013242094" evidence="2">
    <location>
        <begin position="21"/>
        <end position="427"/>
    </location>
</feature>
<keyword evidence="4" id="KW-1185">Reference proteome</keyword>
<comment type="caution">
    <text evidence="3">The sequence shown here is derived from an EMBL/GenBank/DDBJ whole genome shotgun (WGS) entry which is preliminary data.</text>
</comment>
<dbReference type="AlphaFoldDB" id="A0A2A9MFH8"/>
<reference evidence="3 4" key="1">
    <citation type="submission" date="2017-09" db="EMBL/GenBank/DDBJ databases">
        <title>Genome sequencing of Besnoitia besnoiti strain Bb-Ger1.</title>
        <authorList>
            <person name="Schares G."/>
            <person name="Venepally P."/>
            <person name="Lorenzi H.A."/>
        </authorList>
    </citation>
    <scope>NUCLEOTIDE SEQUENCE [LARGE SCALE GENOMIC DNA]</scope>
    <source>
        <strain evidence="3 4">Bb-Ger1</strain>
    </source>
</reference>
<dbReference type="Proteomes" id="UP000224006">
    <property type="component" value="Chromosome III"/>
</dbReference>
<feature type="compositionally biased region" description="Basic and acidic residues" evidence="1">
    <location>
        <begin position="208"/>
        <end position="218"/>
    </location>
</feature>
<evidence type="ECO:0000313" key="4">
    <source>
        <dbReference type="Proteomes" id="UP000224006"/>
    </source>
</evidence>
<feature type="region of interest" description="Disordered" evidence="1">
    <location>
        <begin position="200"/>
        <end position="386"/>
    </location>
</feature>
<proteinExistence type="predicted"/>
<evidence type="ECO:0000256" key="2">
    <source>
        <dbReference type="SAM" id="SignalP"/>
    </source>
</evidence>
<feature type="compositionally biased region" description="Polar residues" evidence="1">
    <location>
        <begin position="335"/>
        <end position="346"/>
    </location>
</feature>
<protein>
    <submittedName>
        <fullName evidence="3">Toxoplasma gondii family A protein</fullName>
    </submittedName>
</protein>
<sequence length="427" mass="44280">MGQRMLQRMWFIFLVGGALSGAESVAGKTTTRATPDYTVSIPKEGLKADVERVFWLAPSKVLRVDDFSTSNVFMPQAGGATSPTPSEDAINDVAYPFHSGACDFTKTISYTQIFPKYTGKLWTILRDAGATSGQGTSYVFTNPPAGKLRGLAGFCVRIIGPRSVLEQVNTSSVAPELQSGASGTVHDSQDSKAASLVTVAEFPSTEQEGVRHREEPRNPKGPVVAEEHTVSTAAAIAPAKSSVEPASTEAAQEEAPQDAQDRAAGGVVSNAQASEPGVSQDEDSKELRGPAGLGPAAPLEQPDRNLELPAASPGAAPQLDAGLRASSEAGKATAVSLTPTKFTVSSGEHDAHSAADRDGQSDRQGTVSEADEAPREPAAAGRLSRRRTRKDVYMTIVVVSAARVLSTGAAAVGASLVAIAAVLTPAC</sequence>
<dbReference type="KEGG" id="bbes:BESB_049370"/>
<evidence type="ECO:0000256" key="1">
    <source>
        <dbReference type="SAM" id="MobiDB-lite"/>
    </source>
</evidence>
<name>A0A2A9MFH8_BESBE</name>
<feature type="signal peptide" evidence="2">
    <location>
        <begin position="1"/>
        <end position="20"/>
    </location>
</feature>
<dbReference type="GeneID" id="40309867"/>